<dbReference type="PANTHER" id="PTHR45766">
    <property type="entry name" value="DNA ANNEALING HELICASE AND ENDONUCLEASE ZRANB3 FAMILY MEMBER"/>
    <property type="match status" value="1"/>
</dbReference>
<dbReference type="SMART" id="SM00490">
    <property type="entry name" value="HELICc"/>
    <property type="match status" value="1"/>
</dbReference>
<evidence type="ECO:0000259" key="2">
    <source>
        <dbReference type="PROSITE" id="PS51192"/>
    </source>
</evidence>
<reference evidence="4" key="1">
    <citation type="submission" date="2020-04" db="EMBL/GenBank/DDBJ databases">
        <authorList>
            <person name="Chiriac C."/>
            <person name="Salcher M."/>
            <person name="Ghai R."/>
            <person name="Kavagutti S V."/>
        </authorList>
    </citation>
    <scope>NUCLEOTIDE SEQUENCE</scope>
</reference>
<dbReference type="Pfam" id="PF00176">
    <property type="entry name" value="SNF2-rel_dom"/>
    <property type="match status" value="1"/>
</dbReference>
<dbReference type="SMART" id="SM00487">
    <property type="entry name" value="DEXDc"/>
    <property type="match status" value="1"/>
</dbReference>
<dbReference type="InterPro" id="IPR049730">
    <property type="entry name" value="SNF2/RAD54-like_C"/>
</dbReference>
<dbReference type="PROSITE" id="PS51192">
    <property type="entry name" value="HELICASE_ATP_BIND_1"/>
    <property type="match status" value="1"/>
</dbReference>
<dbReference type="Pfam" id="PF00271">
    <property type="entry name" value="Helicase_C"/>
    <property type="match status" value="1"/>
</dbReference>
<feature type="domain" description="Helicase C-terminal" evidence="3">
    <location>
        <begin position="289"/>
        <end position="435"/>
    </location>
</feature>
<dbReference type="PROSITE" id="PS51194">
    <property type="entry name" value="HELICASE_CTER"/>
    <property type="match status" value="1"/>
</dbReference>
<keyword evidence="1" id="KW-0378">Hydrolase</keyword>
<organism evidence="4">
    <name type="scientific">uncultured Caudovirales phage</name>
    <dbReference type="NCBI Taxonomy" id="2100421"/>
    <lineage>
        <taxon>Viruses</taxon>
        <taxon>Duplodnaviria</taxon>
        <taxon>Heunggongvirae</taxon>
        <taxon>Uroviricota</taxon>
        <taxon>Caudoviricetes</taxon>
        <taxon>Peduoviridae</taxon>
        <taxon>Maltschvirus</taxon>
        <taxon>Maltschvirus maltsch</taxon>
    </lineage>
</organism>
<dbReference type="InterPro" id="IPR014001">
    <property type="entry name" value="Helicase_ATP-bd"/>
</dbReference>
<evidence type="ECO:0000259" key="3">
    <source>
        <dbReference type="PROSITE" id="PS51194"/>
    </source>
</evidence>
<dbReference type="GO" id="GO:0031297">
    <property type="term" value="P:replication fork processing"/>
    <property type="evidence" value="ECO:0007669"/>
    <property type="project" value="TreeGrafter"/>
</dbReference>
<dbReference type="InterPro" id="IPR027417">
    <property type="entry name" value="P-loop_NTPase"/>
</dbReference>
<dbReference type="GO" id="GO:0006281">
    <property type="term" value="P:DNA repair"/>
    <property type="evidence" value="ECO:0007669"/>
    <property type="project" value="TreeGrafter"/>
</dbReference>
<sequence>MLTDYQEAAIPRLAAGNTFLWWDAGSGKTLPMLAAGAQLGGRLLYLCPPVVRQQVAREAVHFDCYDKGDIQVILHGKDKVAPQAKLVVCSYEHAIMPPIWKQLFALEWEALALDEAHQLKDTRAKRTQAVYGARIDSRGALFRKAKRVWCATGTPILADPSDLWSHVSRLYPQLLLDLEIKNRDEWIDHFCYTQQTPYGPKVLGGRRLDELKAVLDPIVSRVKKSGLPPLTLTHIWVPPQALDLSDVPEEALEELRKLLDKGAAEKLSGLEVPLATLRKRIGLAKAAHCVELLLSEAQAGVGKTIVFYQHKAVAAEMMALLDKSQLKGKYTHYSGGLTPGKRDAVVAEFFSAPCRLLLAQVQASGVGLNLQCAERVIVLEPAWTPAVNEQAIARAWRKGQQKNVWASFVMLSGSVDEAVSSCVLRKSAIIERVLS</sequence>
<name>A0A6J5KXU3_9CAUD</name>
<proteinExistence type="predicted"/>
<protein>
    <submittedName>
        <fullName evidence="4">DEXDc domain containing protein</fullName>
    </submittedName>
</protein>
<accession>A0A6J5KXU3</accession>
<dbReference type="PANTHER" id="PTHR45766:SF6">
    <property type="entry name" value="SWI_SNF-RELATED MATRIX-ASSOCIATED ACTIN-DEPENDENT REGULATOR OF CHROMATIN SUBFAMILY A-LIKE PROTEIN 1"/>
    <property type="match status" value="1"/>
</dbReference>
<dbReference type="EMBL" id="LR796182">
    <property type="protein sequence ID" value="CAB4124769.1"/>
    <property type="molecule type" value="Genomic_DNA"/>
</dbReference>
<dbReference type="InterPro" id="IPR001650">
    <property type="entry name" value="Helicase_C-like"/>
</dbReference>
<gene>
    <name evidence="4" type="ORF">UFOVP62_30</name>
</gene>
<evidence type="ECO:0000313" key="4">
    <source>
        <dbReference type="EMBL" id="CAB4124769.1"/>
    </source>
</evidence>
<dbReference type="Gene3D" id="3.40.50.300">
    <property type="entry name" value="P-loop containing nucleotide triphosphate hydrolases"/>
    <property type="match status" value="2"/>
</dbReference>
<feature type="domain" description="Helicase ATP-binding" evidence="2">
    <location>
        <begin position="9"/>
        <end position="173"/>
    </location>
</feature>
<dbReference type="GO" id="GO:0016787">
    <property type="term" value="F:hydrolase activity"/>
    <property type="evidence" value="ECO:0007669"/>
    <property type="project" value="UniProtKB-KW"/>
</dbReference>
<dbReference type="CDD" id="cd18793">
    <property type="entry name" value="SF2_C_SNF"/>
    <property type="match status" value="1"/>
</dbReference>
<dbReference type="GO" id="GO:0005524">
    <property type="term" value="F:ATP binding"/>
    <property type="evidence" value="ECO:0007669"/>
    <property type="project" value="InterPro"/>
</dbReference>
<dbReference type="InterPro" id="IPR000330">
    <property type="entry name" value="SNF2_N"/>
</dbReference>
<dbReference type="SUPFAM" id="SSF52540">
    <property type="entry name" value="P-loop containing nucleoside triphosphate hydrolases"/>
    <property type="match status" value="2"/>
</dbReference>
<evidence type="ECO:0000256" key="1">
    <source>
        <dbReference type="ARBA" id="ARBA00022801"/>
    </source>
</evidence>